<protein>
    <recommendedName>
        <fullName evidence="4">VCBS repeat-containing protein</fullName>
    </recommendedName>
</protein>
<gene>
    <name evidence="2" type="ORF">Shyd_01260</name>
</gene>
<evidence type="ECO:0008006" key="4">
    <source>
        <dbReference type="Google" id="ProtNLM"/>
    </source>
</evidence>
<comment type="caution">
    <text evidence="2">The sequence shown here is derived from an EMBL/GenBank/DDBJ whole genome shotgun (WGS) entry which is preliminary data.</text>
</comment>
<dbReference type="InterPro" id="IPR006311">
    <property type="entry name" value="TAT_signal"/>
</dbReference>
<dbReference type="Proteomes" id="UP001052739">
    <property type="component" value="Unassembled WGS sequence"/>
</dbReference>
<evidence type="ECO:0000256" key="1">
    <source>
        <dbReference type="SAM" id="SignalP"/>
    </source>
</evidence>
<dbReference type="PANTHER" id="PTHR44103:SF1">
    <property type="entry name" value="PROPROTEIN CONVERTASE P"/>
    <property type="match status" value="1"/>
</dbReference>
<proteinExistence type="predicted"/>
<dbReference type="SUPFAM" id="SSF69318">
    <property type="entry name" value="Integrin alpha N-terminal domain"/>
    <property type="match status" value="1"/>
</dbReference>
<feature type="signal peptide" evidence="1">
    <location>
        <begin position="1"/>
        <end position="30"/>
    </location>
</feature>
<feature type="chain" id="PRO_5046888785" description="VCBS repeat-containing protein" evidence="1">
    <location>
        <begin position="31"/>
        <end position="740"/>
    </location>
</feature>
<dbReference type="EMBL" id="BNDW01000004">
    <property type="protein sequence ID" value="GHI18755.1"/>
    <property type="molecule type" value="Genomic_DNA"/>
</dbReference>
<dbReference type="PROSITE" id="PS51318">
    <property type="entry name" value="TAT"/>
    <property type="match status" value="1"/>
</dbReference>
<dbReference type="InterPro" id="IPR028994">
    <property type="entry name" value="Integrin_alpha_N"/>
</dbReference>
<keyword evidence="3" id="KW-1185">Reference proteome</keyword>
<evidence type="ECO:0000313" key="2">
    <source>
        <dbReference type="EMBL" id="GHI18755.1"/>
    </source>
</evidence>
<evidence type="ECO:0000313" key="3">
    <source>
        <dbReference type="Proteomes" id="UP001052739"/>
    </source>
</evidence>
<sequence>MRLTRRAAAAAATVLAVTLGAGALTAPATAADAATGAATQEGVTRMSLNYVVDEAGSTGFFDSLWFNEGVRAWTSYTDGRSYSLSRYAKSVSVVGGDQFVDSETDTVINMATGARYQLPTSNNWEIGIAGPYVFTTLSPASGVTLWAHTAQGSRQITGLPAGAKSVSVRPGTARYAVIAFTDADGGRHQGLVDLAAGKVTEVYAVPASASSFTFSDTRVAWAERDDASGTARAVVLTRGTDERKTVDLGTMPRTAEVQLVGDWLLDGLPLREGRDLTPGYGLRARNLADGSAPVKLLDYFQTMTRDTGGGVLASGGRLGKGEGVHRIERGADGRPTVTLVASNGSPAETAEMREPLMRNPVDLDRESSVSFHWYVNHWDTKATVRLRHVRTGKTYDWASDGYGGGRRMDGNNNDYGDGFSMGPGDWVGTFGTQDESAPGTTIAYNGAYTWEFTAESLAGLGPAVKRSGTFTVVRSPKQHDFDDNGSPDILARDASGVLRSDTSVRSRRWSALTEFEVPETTIGGGWQIYDRIETVGNVAGSVHADVIARDKAGVLWLYQGDGNGGFAGRVQVGGGWQTYDRITGGSDFTGDGRADVVAVDKAGDLWLYKATGSATKPFDTRKKVSSGWGGYDQLTATGNIAGAAHGDLVTRDANGVMWMFLGKGDGTFTEPTRLREGFGRYSKFIGAGDYDDDGRNDLLAVEAATGKTYLFQGTGARTTPFERARIGTALFSSGSYDLFG</sequence>
<name>A0ABQ3P161_9ACTN</name>
<reference evidence="2" key="1">
    <citation type="submission" date="2024-05" db="EMBL/GenBank/DDBJ databases">
        <title>Whole genome shotgun sequence of Streptomyces hydrogenans NBRC 13475.</title>
        <authorList>
            <person name="Komaki H."/>
            <person name="Tamura T."/>
        </authorList>
    </citation>
    <scope>NUCLEOTIDE SEQUENCE</scope>
    <source>
        <strain evidence="2">NBRC 13475</strain>
    </source>
</reference>
<keyword evidence="1" id="KW-0732">Signal</keyword>
<dbReference type="PANTHER" id="PTHR44103">
    <property type="entry name" value="PROPROTEIN CONVERTASE P"/>
    <property type="match status" value="1"/>
</dbReference>
<accession>A0ABQ3P161</accession>
<organism evidence="2 3">
    <name type="scientific">Streptomyces hydrogenans</name>
    <dbReference type="NCBI Taxonomy" id="1873719"/>
    <lineage>
        <taxon>Bacteria</taxon>
        <taxon>Bacillati</taxon>
        <taxon>Actinomycetota</taxon>
        <taxon>Actinomycetes</taxon>
        <taxon>Kitasatosporales</taxon>
        <taxon>Streptomycetaceae</taxon>
        <taxon>Streptomyces</taxon>
    </lineage>
</organism>